<dbReference type="InterPro" id="IPR037217">
    <property type="entry name" value="Trp/Indoleamine_2_3_dOase-like"/>
</dbReference>
<protein>
    <submittedName>
        <fullName evidence="6">Indoleamine 2,3-dioxygenase 1 (inferred by orthology to a zebrafish protein)</fullName>
    </submittedName>
</protein>
<dbReference type="GO" id="GO:0019441">
    <property type="term" value="P:L-tryptophan catabolic process to kynurenine"/>
    <property type="evidence" value="ECO:0007669"/>
    <property type="project" value="InterPro"/>
</dbReference>
<evidence type="ECO:0000256" key="2">
    <source>
        <dbReference type="ARBA" id="ARBA00022723"/>
    </source>
</evidence>
<dbReference type="GO" id="GO:0004833">
    <property type="term" value="F:L-tryptophan 2,3-dioxygenase activity"/>
    <property type="evidence" value="ECO:0007669"/>
    <property type="project" value="TreeGrafter"/>
</dbReference>
<dbReference type="InterPro" id="IPR000898">
    <property type="entry name" value="Indolamine_dOase"/>
</dbReference>
<evidence type="ECO:0000313" key="5">
    <source>
        <dbReference type="Proteomes" id="UP000267096"/>
    </source>
</evidence>
<dbReference type="Proteomes" id="UP000267096">
    <property type="component" value="Unassembled WGS sequence"/>
</dbReference>
<keyword evidence="3" id="KW-0408">Iron</keyword>
<reference evidence="6" key="1">
    <citation type="submission" date="2017-02" db="UniProtKB">
        <authorList>
            <consortium name="WormBaseParasite"/>
        </authorList>
    </citation>
    <scope>IDENTIFICATION</scope>
</reference>
<dbReference type="WBParaSite" id="ASIM_0001701101-mRNA-1">
    <property type="protein sequence ID" value="ASIM_0001701101-mRNA-1"/>
    <property type="gene ID" value="ASIM_0001701101"/>
</dbReference>
<organism evidence="6">
    <name type="scientific">Anisakis simplex</name>
    <name type="common">Herring worm</name>
    <dbReference type="NCBI Taxonomy" id="6269"/>
    <lineage>
        <taxon>Eukaryota</taxon>
        <taxon>Metazoa</taxon>
        <taxon>Ecdysozoa</taxon>
        <taxon>Nematoda</taxon>
        <taxon>Chromadorea</taxon>
        <taxon>Rhabditida</taxon>
        <taxon>Spirurina</taxon>
        <taxon>Ascaridomorpha</taxon>
        <taxon>Ascaridoidea</taxon>
        <taxon>Anisakidae</taxon>
        <taxon>Anisakis</taxon>
        <taxon>Anisakis simplex complex</taxon>
    </lineage>
</organism>
<dbReference type="GO" id="GO:0034354">
    <property type="term" value="P:'de novo' NAD+ biosynthetic process from L-tryptophan"/>
    <property type="evidence" value="ECO:0007669"/>
    <property type="project" value="TreeGrafter"/>
</dbReference>
<name>A0A0M3K7S0_ANISI</name>
<dbReference type="PANTHER" id="PTHR28657">
    <property type="entry name" value="INDOLEAMINE 2,3-DIOXYGENASE"/>
    <property type="match status" value="1"/>
</dbReference>
<dbReference type="Pfam" id="PF01231">
    <property type="entry name" value="IDO"/>
    <property type="match status" value="1"/>
</dbReference>
<gene>
    <name evidence="4" type="ORF">ASIM_LOCUS16418</name>
</gene>
<keyword evidence="2" id="KW-0479">Metal-binding</keyword>
<proteinExistence type="inferred from homology"/>
<dbReference type="PANTHER" id="PTHR28657:SF5">
    <property type="entry name" value="INDOLEAMINE 2,3-DIOXYGENASE"/>
    <property type="match status" value="1"/>
</dbReference>
<evidence type="ECO:0000313" key="6">
    <source>
        <dbReference type="WBParaSite" id="ASIM_0001701101-mRNA-1"/>
    </source>
</evidence>
<evidence type="ECO:0000313" key="4">
    <source>
        <dbReference type="EMBL" id="VDK57737.1"/>
    </source>
</evidence>
<dbReference type="GO" id="GO:0033754">
    <property type="term" value="F:indoleamine 2,3-dioxygenase activity"/>
    <property type="evidence" value="ECO:0007669"/>
    <property type="project" value="TreeGrafter"/>
</dbReference>
<evidence type="ECO:0000256" key="1">
    <source>
        <dbReference type="ARBA" id="ARBA00007119"/>
    </source>
</evidence>
<dbReference type="SUPFAM" id="SSF140959">
    <property type="entry name" value="Indolic compounds 2,3-dioxygenase-like"/>
    <property type="match status" value="1"/>
</dbReference>
<reference evidence="4 5" key="2">
    <citation type="submission" date="2018-11" db="EMBL/GenBank/DDBJ databases">
        <authorList>
            <consortium name="Pathogen Informatics"/>
        </authorList>
    </citation>
    <scope>NUCLEOTIDE SEQUENCE [LARGE SCALE GENOMIC DNA]</scope>
</reference>
<dbReference type="OrthoDB" id="10262710at2759"/>
<sequence length="197" mass="22361">MTGECVEDILSEFHVDPKLGFVLPDPLTRLPDVFKPWQEIVDALPELLESQTIEQRIDALPIIDTTQLKSNKELRLAHLLLVTLSSAYVWNRGSDKPHLSIPRQISQPLIDVSDRTGLKPIVVHASACLANWKRCNTESKCGIADERSELFRAEDVSLIAFRFTRHPGNEWFFTLTAQVISLSARFSLQFCDDIKTF</sequence>
<comment type="similarity">
    <text evidence="1">Belongs to the indoleamine 2,3-dioxygenase family.</text>
</comment>
<dbReference type="AlphaFoldDB" id="A0A0M3K7S0"/>
<evidence type="ECO:0000256" key="3">
    <source>
        <dbReference type="ARBA" id="ARBA00023004"/>
    </source>
</evidence>
<dbReference type="GO" id="GO:0046872">
    <property type="term" value="F:metal ion binding"/>
    <property type="evidence" value="ECO:0007669"/>
    <property type="project" value="UniProtKB-KW"/>
</dbReference>
<dbReference type="GO" id="GO:0005737">
    <property type="term" value="C:cytoplasm"/>
    <property type="evidence" value="ECO:0007669"/>
    <property type="project" value="TreeGrafter"/>
</dbReference>
<accession>A0A0M3K7S0</accession>
<dbReference type="GO" id="GO:0020037">
    <property type="term" value="F:heme binding"/>
    <property type="evidence" value="ECO:0007669"/>
    <property type="project" value="InterPro"/>
</dbReference>
<keyword evidence="5" id="KW-1185">Reference proteome</keyword>
<dbReference type="EMBL" id="UYRR01033075">
    <property type="protein sequence ID" value="VDK57737.1"/>
    <property type="molecule type" value="Genomic_DNA"/>
</dbReference>